<evidence type="ECO:0000256" key="2">
    <source>
        <dbReference type="SAM" id="MobiDB-lite"/>
    </source>
</evidence>
<feature type="coiled-coil region" evidence="1">
    <location>
        <begin position="51"/>
        <end position="157"/>
    </location>
</feature>
<keyword evidence="4" id="KW-1185">Reference proteome</keyword>
<feature type="region of interest" description="Disordered" evidence="2">
    <location>
        <begin position="609"/>
        <end position="636"/>
    </location>
</feature>
<feature type="coiled-coil region" evidence="1">
    <location>
        <begin position="297"/>
        <end position="411"/>
    </location>
</feature>
<sequence>MDKTPADLSLPISDAVTRPQLELPLLPSQSELDDVEKDFHSSSLPRLGDFMARLLDDAHKLQSLNAEFERTKQQLREAEEKLASFEEPKSSLSTQLNKTKQQLRKAEAKIASTEKAKFLLQQRHGDQGYAMSMLGQRDEAMEQRDEARGKLRILENHANYLDTELKRKSDALEQKDEAFQMKIHGYKALYRRLGDEVKECGAIIHQLTRYIFSAVQESLIDLGVEKGYAARKNDRMERLKVQSPTITLVRTRLPTKSSKLKPIFPSTIRQYLSWKAPVTSPNDSYWRRLFVEMSADANALKIENNKLTTENNDLKAELEEVDSYWRDSFVRKSAEAHAYKVENNQLAAENNKLAAEKNDLKVQLKEHEVDPYWRDSFLLKSAEADAHKVENNKLAAENNKLATEKNDLKAELAGVKSVLGRAKARILMGEMKREQAARSIQQTGEDIAAAKKIASVENANTDLYATRRLLQQARAEIISAHCARSTLEKELETMKLAQASIKQELEDTKNKVLRAVREKRASDVDKTLLNSSLAQVKMSLFKANTTLSACVAERDALKRLLSDPCATAQPAVVSHVFDKIAAIKQDIDRRLSVFEEALRRRLAELQRRAEFKGEQVPGENPEPESSKAEASTGVPM</sequence>
<gene>
    <name evidence="3" type="ORF">QBC32DRAFT_267893</name>
</gene>
<name>A0AAN6SDE5_9PEZI</name>
<evidence type="ECO:0000313" key="4">
    <source>
        <dbReference type="Proteomes" id="UP001303222"/>
    </source>
</evidence>
<organism evidence="3 4">
    <name type="scientific">Pseudoneurospora amorphoporcata</name>
    <dbReference type="NCBI Taxonomy" id="241081"/>
    <lineage>
        <taxon>Eukaryota</taxon>
        <taxon>Fungi</taxon>
        <taxon>Dikarya</taxon>
        <taxon>Ascomycota</taxon>
        <taxon>Pezizomycotina</taxon>
        <taxon>Sordariomycetes</taxon>
        <taxon>Sordariomycetidae</taxon>
        <taxon>Sordariales</taxon>
        <taxon>Sordariaceae</taxon>
        <taxon>Pseudoneurospora</taxon>
    </lineage>
</organism>
<dbReference type="EMBL" id="MU859238">
    <property type="protein sequence ID" value="KAK3948891.1"/>
    <property type="molecule type" value="Genomic_DNA"/>
</dbReference>
<proteinExistence type="predicted"/>
<keyword evidence="1" id="KW-0175">Coiled coil</keyword>
<feature type="coiled-coil region" evidence="1">
    <location>
        <begin position="484"/>
        <end position="522"/>
    </location>
</feature>
<reference evidence="3" key="1">
    <citation type="journal article" date="2023" name="Mol. Phylogenet. Evol.">
        <title>Genome-scale phylogeny and comparative genomics of the fungal order Sordariales.</title>
        <authorList>
            <person name="Hensen N."/>
            <person name="Bonometti L."/>
            <person name="Westerberg I."/>
            <person name="Brannstrom I.O."/>
            <person name="Guillou S."/>
            <person name="Cros-Aarteil S."/>
            <person name="Calhoun S."/>
            <person name="Haridas S."/>
            <person name="Kuo A."/>
            <person name="Mondo S."/>
            <person name="Pangilinan J."/>
            <person name="Riley R."/>
            <person name="LaButti K."/>
            <person name="Andreopoulos B."/>
            <person name="Lipzen A."/>
            <person name="Chen C."/>
            <person name="Yan M."/>
            <person name="Daum C."/>
            <person name="Ng V."/>
            <person name="Clum A."/>
            <person name="Steindorff A."/>
            <person name="Ohm R.A."/>
            <person name="Martin F."/>
            <person name="Silar P."/>
            <person name="Natvig D.O."/>
            <person name="Lalanne C."/>
            <person name="Gautier V."/>
            <person name="Ament-Velasquez S.L."/>
            <person name="Kruys A."/>
            <person name="Hutchinson M.I."/>
            <person name="Powell A.J."/>
            <person name="Barry K."/>
            <person name="Miller A.N."/>
            <person name="Grigoriev I.V."/>
            <person name="Debuchy R."/>
            <person name="Gladieux P."/>
            <person name="Hiltunen Thoren M."/>
            <person name="Johannesson H."/>
        </authorList>
    </citation>
    <scope>NUCLEOTIDE SEQUENCE</scope>
    <source>
        <strain evidence="3">CBS 626.80</strain>
    </source>
</reference>
<reference evidence="3" key="2">
    <citation type="submission" date="2023-06" db="EMBL/GenBank/DDBJ databases">
        <authorList>
            <consortium name="Lawrence Berkeley National Laboratory"/>
            <person name="Mondo S.J."/>
            <person name="Hensen N."/>
            <person name="Bonometti L."/>
            <person name="Westerberg I."/>
            <person name="Brannstrom I.O."/>
            <person name="Guillou S."/>
            <person name="Cros-Aarteil S."/>
            <person name="Calhoun S."/>
            <person name="Haridas S."/>
            <person name="Kuo A."/>
            <person name="Pangilinan J."/>
            <person name="Riley R."/>
            <person name="Labutti K."/>
            <person name="Andreopoulos B."/>
            <person name="Lipzen A."/>
            <person name="Chen C."/>
            <person name="Yanf M."/>
            <person name="Daum C."/>
            <person name="Ng V."/>
            <person name="Clum A."/>
            <person name="Steindorff A."/>
            <person name="Ohm R."/>
            <person name="Martin F."/>
            <person name="Silar P."/>
            <person name="Natvig D."/>
            <person name="Lalanne C."/>
            <person name="Gautier V."/>
            <person name="Ament-Velasquez S.L."/>
            <person name="Kruys A."/>
            <person name="Hutchinson M.I."/>
            <person name="Powell A.J."/>
            <person name="Barry K."/>
            <person name="Miller A.N."/>
            <person name="Grigoriev I.V."/>
            <person name="Debuchy R."/>
            <person name="Gladieux P."/>
            <person name="Thoren M.H."/>
            <person name="Johannesson H."/>
        </authorList>
    </citation>
    <scope>NUCLEOTIDE SEQUENCE</scope>
    <source>
        <strain evidence="3">CBS 626.80</strain>
    </source>
</reference>
<evidence type="ECO:0000256" key="1">
    <source>
        <dbReference type="SAM" id="Coils"/>
    </source>
</evidence>
<evidence type="ECO:0000313" key="3">
    <source>
        <dbReference type="EMBL" id="KAK3948891.1"/>
    </source>
</evidence>
<protein>
    <submittedName>
        <fullName evidence="3">Uncharacterized protein</fullName>
    </submittedName>
</protein>
<comment type="caution">
    <text evidence="3">The sequence shown here is derived from an EMBL/GenBank/DDBJ whole genome shotgun (WGS) entry which is preliminary data.</text>
</comment>
<accession>A0AAN6SDE5</accession>
<dbReference type="Proteomes" id="UP001303222">
    <property type="component" value="Unassembled WGS sequence"/>
</dbReference>
<dbReference type="AlphaFoldDB" id="A0AAN6SDE5"/>